<dbReference type="SMART" id="SM00642">
    <property type="entry name" value="Aamy"/>
    <property type="match status" value="1"/>
</dbReference>
<dbReference type="CDD" id="cd11326">
    <property type="entry name" value="AmyAc_Glg_debranch"/>
    <property type="match status" value="1"/>
</dbReference>
<dbReference type="SUPFAM" id="SSF81296">
    <property type="entry name" value="E set domains"/>
    <property type="match status" value="1"/>
</dbReference>
<dbReference type="GO" id="GO:0004135">
    <property type="term" value="F:amylo-alpha-1,6-glucosidase activity"/>
    <property type="evidence" value="ECO:0007669"/>
    <property type="project" value="InterPro"/>
</dbReference>
<dbReference type="SUPFAM" id="SSF51445">
    <property type="entry name" value="(Trans)glycosidases"/>
    <property type="match status" value="1"/>
</dbReference>
<evidence type="ECO:0000259" key="4">
    <source>
        <dbReference type="SMART" id="SM00642"/>
    </source>
</evidence>
<proteinExistence type="inferred from homology"/>
<evidence type="ECO:0000313" key="5">
    <source>
        <dbReference type="EMBL" id="CAB9494372.1"/>
    </source>
</evidence>
<dbReference type="InterPro" id="IPR011837">
    <property type="entry name" value="Glycogen_debranch_GlgX"/>
</dbReference>
<dbReference type="Gene3D" id="3.20.20.80">
    <property type="entry name" value="Glycosidases"/>
    <property type="match status" value="1"/>
</dbReference>
<keyword evidence="2 5" id="KW-0378">Hydrolase</keyword>
<dbReference type="EC" id="3.2.1.68" evidence="5"/>
<dbReference type="Gene3D" id="2.60.40.1180">
    <property type="entry name" value="Golgi alpha-mannosidase II"/>
    <property type="match status" value="1"/>
</dbReference>
<dbReference type="InterPro" id="IPR013780">
    <property type="entry name" value="Glyco_hydro_b"/>
</dbReference>
<dbReference type="Pfam" id="PF00128">
    <property type="entry name" value="Alpha-amylase"/>
    <property type="match status" value="1"/>
</dbReference>
<dbReference type="Proteomes" id="UP000509458">
    <property type="component" value="Chromosome"/>
</dbReference>
<accession>A0A6T9Y0Z6</accession>
<dbReference type="AlphaFoldDB" id="A0A6T9Y0Z6"/>
<dbReference type="SUPFAM" id="SSF51011">
    <property type="entry name" value="Glycosyl hydrolase domain"/>
    <property type="match status" value="1"/>
</dbReference>
<dbReference type="EMBL" id="LR812090">
    <property type="protein sequence ID" value="CAB9494372.1"/>
    <property type="molecule type" value="Genomic_DNA"/>
</dbReference>
<sequence length="699" mass="78681">MKEISEIVQIVESGVGNAHPLGATLTHDGSNFAVYAPDAKAVVLCFFNCDTEEAISEHPLPEKTGDVWHGHFSGVSAGQYYGYRVERGEVGLHAVPTDKLLIDPYAKKISRAIKWDARQYKHDSQFMIPKCIVIDHNDYATNHARPPVIPKHKRVVYEAHVKGLTKLHPEVPKAHRGKFIGAAHPSVIKHIKALGVTTVQFMPLCSFMPEPFITDKGLTNYWGYNPVNFFAPEPRYGVSDALAELKSMIDAYHSAGLEVIVDVVFNHTAEAGGGGPILSYKGFCPNQAYLLEQTKNGELVYSNHSGCGNTVNTAQPFMMGLILDAMRHWVSVIGVDGFRFDLAVCLGREPQQYNKKSGLLRAISSDPVLKDKVLLAEPWDIGPNGYQVGNFPSPWLEVNDKYRDTVRAFWRGDGGVTADFATRLMGSRDIFHKGRRHISTSVNNVTYHDGFTLHDMVTYAERHNLDNLEENRDGHGHNLSANYGVEGETNDERILAMRERQKRNLFATLIFSQGTPHILGGDELSRTQNGNNNAYCQDNPISWMNWELNKRKQDFLSFCQYVVRLRQSSLLLSELKLHDDTFTLSRNVKEINWYKPDGSDKASEDWNAHHNKAFGVEIKGCVMSQREPDQKPEHWFLCVNASDSDVRFHLPTVLPKGGWTMHLDTRYSSLEEQPSICIQKVFLQASKSLTLFSFSQFSE</sequence>
<protein>
    <submittedName>
        <fullName evidence="5">Isoamylase-CBM48-containing protein, family GH13_11-CBM48</fullName>
        <ecNumber evidence="5">3.2.1.68</ecNumber>
    </submittedName>
</protein>
<dbReference type="RefSeq" id="WP_179983749.1">
    <property type="nucleotide sequence ID" value="NZ_LR812090.1"/>
</dbReference>
<comment type="similarity">
    <text evidence="1">Belongs to the glycosyl hydrolase 13 family.</text>
</comment>
<dbReference type="InterPro" id="IPR006047">
    <property type="entry name" value="GH13_cat_dom"/>
</dbReference>
<organism evidence="5 6">
    <name type="scientific">Alteromonas macleodii</name>
    <name type="common">Pseudoalteromonas macleodii</name>
    <dbReference type="NCBI Taxonomy" id="28108"/>
    <lineage>
        <taxon>Bacteria</taxon>
        <taxon>Pseudomonadati</taxon>
        <taxon>Pseudomonadota</taxon>
        <taxon>Gammaproteobacteria</taxon>
        <taxon>Alteromonadales</taxon>
        <taxon>Alteromonadaceae</taxon>
        <taxon>Alteromonas/Salinimonas group</taxon>
        <taxon>Alteromonas</taxon>
    </lineage>
</organism>
<dbReference type="Gene3D" id="2.60.40.10">
    <property type="entry name" value="Immunoglobulins"/>
    <property type="match status" value="1"/>
</dbReference>
<evidence type="ECO:0000313" key="6">
    <source>
        <dbReference type="Proteomes" id="UP000509458"/>
    </source>
</evidence>
<gene>
    <name evidence="5" type="ORF">ALFOR1_31351</name>
</gene>
<dbReference type="InterPro" id="IPR013783">
    <property type="entry name" value="Ig-like_fold"/>
</dbReference>
<keyword evidence="3 5" id="KW-0326">Glycosidase</keyword>
<evidence type="ECO:0000256" key="2">
    <source>
        <dbReference type="ARBA" id="ARBA00022801"/>
    </source>
</evidence>
<evidence type="ECO:0000256" key="3">
    <source>
        <dbReference type="ARBA" id="ARBA00023295"/>
    </source>
</evidence>
<name>A0A6T9Y0Z6_ALTMA</name>
<dbReference type="NCBIfam" id="TIGR02100">
    <property type="entry name" value="glgX_debranch"/>
    <property type="match status" value="1"/>
</dbReference>
<dbReference type="PANTHER" id="PTHR43002">
    <property type="entry name" value="GLYCOGEN DEBRANCHING ENZYME"/>
    <property type="match status" value="1"/>
</dbReference>
<dbReference type="InterPro" id="IPR017853">
    <property type="entry name" value="GH"/>
</dbReference>
<feature type="domain" description="Glycosyl hydrolase family 13 catalytic" evidence="4">
    <location>
        <begin position="166"/>
        <end position="566"/>
    </location>
</feature>
<dbReference type="Pfam" id="PF02922">
    <property type="entry name" value="CBM_48"/>
    <property type="match status" value="1"/>
</dbReference>
<dbReference type="GO" id="GO:0019156">
    <property type="term" value="F:isoamylase activity"/>
    <property type="evidence" value="ECO:0007669"/>
    <property type="project" value="UniProtKB-EC"/>
</dbReference>
<dbReference type="InterPro" id="IPR004193">
    <property type="entry name" value="Glyco_hydro_13_N"/>
</dbReference>
<dbReference type="InterPro" id="IPR044505">
    <property type="entry name" value="GlgX_Isoamylase_N_E_set"/>
</dbReference>
<dbReference type="CDD" id="cd02856">
    <property type="entry name" value="E_set_GDE_Isoamylase_N"/>
    <property type="match status" value="1"/>
</dbReference>
<reference evidence="5 6" key="1">
    <citation type="submission" date="2020-06" db="EMBL/GenBank/DDBJ databases">
        <authorList>
            <person name="Duchaud E."/>
        </authorList>
    </citation>
    <scope>NUCLEOTIDE SEQUENCE [LARGE SCALE GENOMIC DNA]</scope>
    <source>
        <strain evidence="5">Alteromonas fortis</strain>
    </source>
</reference>
<dbReference type="InterPro" id="IPR014756">
    <property type="entry name" value="Ig_E-set"/>
</dbReference>
<evidence type="ECO:0000256" key="1">
    <source>
        <dbReference type="ARBA" id="ARBA00008061"/>
    </source>
</evidence>
<dbReference type="GO" id="GO:0005980">
    <property type="term" value="P:glycogen catabolic process"/>
    <property type="evidence" value="ECO:0007669"/>
    <property type="project" value="InterPro"/>
</dbReference>